<dbReference type="InterPro" id="IPR021858">
    <property type="entry name" value="Fun_TF"/>
</dbReference>
<dbReference type="RefSeq" id="XP_008713963.1">
    <property type="nucleotide sequence ID" value="XM_008715741.1"/>
</dbReference>
<keyword evidence="2" id="KW-0539">Nucleus</keyword>
<dbReference type="STRING" id="1220924.W2S5G9"/>
<proteinExistence type="predicted"/>
<dbReference type="EMBL" id="KB822717">
    <property type="protein sequence ID" value="ETN43941.1"/>
    <property type="molecule type" value="Genomic_DNA"/>
</dbReference>
<evidence type="ECO:0000256" key="2">
    <source>
        <dbReference type="ARBA" id="ARBA00023242"/>
    </source>
</evidence>
<dbReference type="Proteomes" id="UP000030752">
    <property type="component" value="Unassembled WGS sequence"/>
</dbReference>
<dbReference type="eggNOG" id="ENOG502SHX6">
    <property type="taxonomic scope" value="Eukaryota"/>
</dbReference>
<dbReference type="FunCoup" id="W2S5G9">
    <property type="interactions" value="239"/>
</dbReference>
<dbReference type="OrthoDB" id="4151057at2759"/>
<comment type="subcellular location">
    <subcellularLocation>
        <location evidence="1">Nucleus</location>
    </subcellularLocation>
</comment>
<dbReference type="InParanoid" id="W2S5G9"/>
<evidence type="ECO:0000256" key="1">
    <source>
        <dbReference type="ARBA" id="ARBA00004123"/>
    </source>
</evidence>
<gene>
    <name evidence="3" type="ORF">HMPREF1541_11072</name>
</gene>
<evidence type="ECO:0000313" key="4">
    <source>
        <dbReference type="Proteomes" id="UP000030752"/>
    </source>
</evidence>
<dbReference type="GO" id="GO:0005634">
    <property type="term" value="C:nucleus"/>
    <property type="evidence" value="ECO:0007669"/>
    <property type="project" value="UniProtKB-SubCell"/>
</dbReference>
<organism evidence="3 4">
    <name type="scientific">Cyphellophora europaea (strain CBS 101466)</name>
    <name type="common">Phialophora europaea</name>
    <dbReference type="NCBI Taxonomy" id="1220924"/>
    <lineage>
        <taxon>Eukaryota</taxon>
        <taxon>Fungi</taxon>
        <taxon>Dikarya</taxon>
        <taxon>Ascomycota</taxon>
        <taxon>Pezizomycotina</taxon>
        <taxon>Eurotiomycetes</taxon>
        <taxon>Chaetothyriomycetidae</taxon>
        <taxon>Chaetothyriales</taxon>
        <taxon>Cyphellophoraceae</taxon>
        <taxon>Cyphellophora</taxon>
    </lineage>
</organism>
<dbReference type="PANTHER" id="PTHR37534">
    <property type="entry name" value="TRANSCRIPTIONAL ACTIVATOR PROTEIN UGA3"/>
    <property type="match status" value="1"/>
</dbReference>
<reference evidence="3 4" key="1">
    <citation type="submission" date="2013-03" db="EMBL/GenBank/DDBJ databases">
        <title>The Genome Sequence of Phialophora europaea CBS 101466.</title>
        <authorList>
            <consortium name="The Broad Institute Genomics Platform"/>
            <person name="Cuomo C."/>
            <person name="de Hoog S."/>
            <person name="Gorbushina A."/>
            <person name="Walker B."/>
            <person name="Young S.K."/>
            <person name="Zeng Q."/>
            <person name="Gargeya S."/>
            <person name="Fitzgerald M."/>
            <person name="Haas B."/>
            <person name="Abouelleil A."/>
            <person name="Allen A.W."/>
            <person name="Alvarado L."/>
            <person name="Arachchi H.M."/>
            <person name="Berlin A.M."/>
            <person name="Chapman S.B."/>
            <person name="Gainer-Dewar J."/>
            <person name="Goldberg J."/>
            <person name="Griggs A."/>
            <person name="Gujja S."/>
            <person name="Hansen M."/>
            <person name="Howarth C."/>
            <person name="Imamovic A."/>
            <person name="Ireland A."/>
            <person name="Larimer J."/>
            <person name="McCowan C."/>
            <person name="Murphy C."/>
            <person name="Pearson M."/>
            <person name="Poon T.W."/>
            <person name="Priest M."/>
            <person name="Roberts A."/>
            <person name="Saif S."/>
            <person name="Shea T."/>
            <person name="Sisk P."/>
            <person name="Sykes S."/>
            <person name="Wortman J."/>
            <person name="Nusbaum C."/>
            <person name="Birren B."/>
        </authorList>
    </citation>
    <scope>NUCLEOTIDE SEQUENCE [LARGE SCALE GENOMIC DNA]</scope>
    <source>
        <strain evidence="3 4">CBS 101466</strain>
    </source>
</reference>
<sequence length="387" mass="43817">MVSLMQPISHQSNPFKNIYLRLAFEGSVALLSVNGKGQASAARVSIYHSVLASAAVNLRSLTSHQADHFYQVSCYHRKEALRAARDAMTSRNSSYKELMTAILCLVSVDINDGGTHDHWIHLEAATQLRRSRQRSRIISFETSQLNAMCGMLGLFARTALHDLAPKRWMGSVDVLENGTLDDLCPSIESIYGITPFLAKAILKNHELALHLAYYSQNDRPESLLEACEALYDELTAWSIESEEFATINAHDGPALAVAGAQATAFYNATLIYHLRTIQQCNRAHLRGEQQKVLEAMNRAEDLKTWHQRNTYWAAPITWPAFIASCEAVKEDREAWACWWNRVQTYGLANYAKQWRMVRQVWTEQDIADDGTDWRKLLFDMGVRIIPV</sequence>
<dbReference type="GeneID" id="19978411"/>
<evidence type="ECO:0000313" key="3">
    <source>
        <dbReference type="EMBL" id="ETN43941.1"/>
    </source>
</evidence>
<dbReference type="PANTHER" id="PTHR37534:SF46">
    <property type="entry name" value="ZN(II)2CYS6 TRANSCRIPTION FACTOR (EUROFUNG)"/>
    <property type="match status" value="1"/>
</dbReference>
<dbReference type="VEuPathDB" id="FungiDB:HMPREF1541_11072"/>
<keyword evidence="4" id="KW-1185">Reference proteome</keyword>
<accession>W2S5G9</accession>
<evidence type="ECO:0008006" key="5">
    <source>
        <dbReference type="Google" id="ProtNLM"/>
    </source>
</evidence>
<dbReference type="Pfam" id="PF11951">
    <property type="entry name" value="Fungal_trans_2"/>
    <property type="match status" value="1"/>
</dbReference>
<protein>
    <recommendedName>
        <fullName evidence="5">Transcription factor domain-containing protein</fullName>
    </recommendedName>
</protein>
<name>W2S5G9_CYPE1</name>
<dbReference type="AlphaFoldDB" id="W2S5G9"/>
<dbReference type="HOGENOM" id="CLU_009030_2_2_1"/>